<dbReference type="EMBL" id="CM023472">
    <property type="protein sequence ID" value="KAH7959916.1"/>
    <property type="molecule type" value="Genomic_DNA"/>
</dbReference>
<comment type="caution">
    <text evidence="1">The sequence shown here is derived from an EMBL/GenBank/DDBJ whole genome shotgun (WGS) entry which is preliminary data.</text>
</comment>
<evidence type="ECO:0000313" key="2">
    <source>
        <dbReference type="Proteomes" id="UP000821865"/>
    </source>
</evidence>
<evidence type="ECO:0000313" key="1">
    <source>
        <dbReference type="EMBL" id="KAH7959916.1"/>
    </source>
</evidence>
<reference evidence="1" key="1">
    <citation type="submission" date="2020-05" db="EMBL/GenBank/DDBJ databases">
        <title>Large-scale comparative analyses of tick genomes elucidate their genetic diversity and vector capacities.</title>
        <authorList>
            <person name="Jia N."/>
            <person name="Wang J."/>
            <person name="Shi W."/>
            <person name="Du L."/>
            <person name="Sun Y."/>
            <person name="Zhan W."/>
            <person name="Jiang J."/>
            <person name="Wang Q."/>
            <person name="Zhang B."/>
            <person name="Ji P."/>
            <person name="Sakyi L.B."/>
            <person name="Cui X."/>
            <person name="Yuan T."/>
            <person name="Jiang B."/>
            <person name="Yang W."/>
            <person name="Lam T.T.-Y."/>
            <person name="Chang Q."/>
            <person name="Ding S."/>
            <person name="Wang X."/>
            <person name="Zhu J."/>
            <person name="Ruan X."/>
            <person name="Zhao L."/>
            <person name="Wei J."/>
            <person name="Que T."/>
            <person name="Du C."/>
            <person name="Cheng J."/>
            <person name="Dai P."/>
            <person name="Han X."/>
            <person name="Huang E."/>
            <person name="Gao Y."/>
            <person name="Liu J."/>
            <person name="Shao H."/>
            <person name="Ye R."/>
            <person name="Li L."/>
            <person name="Wei W."/>
            <person name="Wang X."/>
            <person name="Wang C."/>
            <person name="Yang T."/>
            <person name="Huo Q."/>
            <person name="Li W."/>
            <person name="Guo W."/>
            <person name="Chen H."/>
            <person name="Zhou L."/>
            <person name="Ni X."/>
            <person name="Tian J."/>
            <person name="Zhou Y."/>
            <person name="Sheng Y."/>
            <person name="Liu T."/>
            <person name="Pan Y."/>
            <person name="Xia L."/>
            <person name="Li J."/>
            <person name="Zhao F."/>
            <person name="Cao W."/>
        </authorList>
    </citation>
    <scope>NUCLEOTIDE SEQUENCE</scope>
    <source>
        <strain evidence="1">Dsil-2018</strain>
    </source>
</reference>
<name>A0ACB8D6E4_DERSI</name>
<protein>
    <submittedName>
        <fullName evidence="1">Uncharacterized protein</fullName>
    </submittedName>
</protein>
<dbReference type="Proteomes" id="UP000821865">
    <property type="component" value="Chromosome 3"/>
</dbReference>
<proteinExistence type="predicted"/>
<organism evidence="1 2">
    <name type="scientific">Dermacentor silvarum</name>
    <name type="common">Tick</name>
    <dbReference type="NCBI Taxonomy" id="543639"/>
    <lineage>
        <taxon>Eukaryota</taxon>
        <taxon>Metazoa</taxon>
        <taxon>Ecdysozoa</taxon>
        <taxon>Arthropoda</taxon>
        <taxon>Chelicerata</taxon>
        <taxon>Arachnida</taxon>
        <taxon>Acari</taxon>
        <taxon>Parasitiformes</taxon>
        <taxon>Ixodida</taxon>
        <taxon>Ixodoidea</taxon>
        <taxon>Ixodidae</taxon>
        <taxon>Rhipicephalinae</taxon>
        <taxon>Dermacentor</taxon>
    </lineage>
</organism>
<accession>A0ACB8D6E4</accession>
<keyword evidence="2" id="KW-1185">Reference proteome</keyword>
<gene>
    <name evidence="1" type="ORF">HPB49_014932</name>
</gene>
<sequence>MVNSKGVVYSVVVVVCMVMVYSVLPVVQGKAVAKASEGPSGFDFTHFLMPPLPSEDCVGVVSAPGGGSTLVPDPNDCTKYSVCTDTFSTKITCPPGQHFSVVDNRCTAPEDAGCDPGMHISC</sequence>